<evidence type="ECO:0000259" key="5">
    <source>
        <dbReference type="PROSITE" id="PS51464"/>
    </source>
</evidence>
<evidence type="ECO:0000313" key="7">
    <source>
        <dbReference type="Proteomes" id="UP000595917"/>
    </source>
</evidence>
<dbReference type="GO" id="GO:0003677">
    <property type="term" value="F:DNA binding"/>
    <property type="evidence" value="ECO:0007669"/>
    <property type="project" value="UniProtKB-KW"/>
</dbReference>
<reference evidence="6" key="1">
    <citation type="submission" date="2021-01" db="EMBL/GenBank/DDBJ databases">
        <title>Description of Breznakiella homolactica.</title>
        <authorList>
            <person name="Song Y."/>
            <person name="Brune A."/>
        </authorList>
    </citation>
    <scope>NUCLEOTIDE SEQUENCE</scope>
    <source>
        <strain evidence="6">RmG30</strain>
    </source>
</reference>
<dbReference type="Gene3D" id="3.40.50.10490">
    <property type="entry name" value="Glucose-6-phosphate isomerase like protein, domain 1"/>
    <property type="match status" value="1"/>
</dbReference>
<dbReference type="SUPFAM" id="SSF53697">
    <property type="entry name" value="SIS domain"/>
    <property type="match status" value="1"/>
</dbReference>
<dbReference type="Pfam" id="PF01380">
    <property type="entry name" value="SIS"/>
    <property type="match status" value="1"/>
</dbReference>
<dbReference type="InterPro" id="IPR035472">
    <property type="entry name" value="RpiR-like_SIS"/>
</dbReference>
<name>A0A7T7XMC5_9SPIR</name>
<dbReference type="Pfam" id="PF01418">
    <property type="entry name" value="HTH_6"/>
    <property type="match status" value="1"/>
</dbReference>
<dbReference type="InterPro" id="IPR001347">
    <property type="entry name" value="SIS_dom"/>
</dbReference>
<feature type="domain" description="SIS" evidence="5">
    <location>
        <begin position="125"/>
        <end position="265"/>
    </location>
</feature>
<dbReference type="Gene3D" id="1.10.10.10">
    <property type="entry name" value="Winged helix-like DNA-binding domain superfamily/Winged helix DNA-binding domain"/>
    <property type="match status" value="1"/>
</dbReference>
<dbReference type="AlphaFoldDB" id="A0A7T7XMC5"/>
<dbReference type="PANTHER" id="PTHR30514:SF1">
    <property type="entry name" value="HTH-TYPE TRANSCRIPTIONAL REGULATOR HEXR-RELATED"/>
    <property type="match status" value="1"/>
</dbReference>
<dbReference type="InterPro" id="IPR009057">
    <property type="entry name" value="Homeodomain-like_sf"/>
</dbReference>
<dbReference type="GO" id="GO:0097367">
    <property type="term" value="F:carbohydrate derivative binding"/>
    <property type="evidence" value="ECO:0007669"/>
    <property type="project" value="InterPro"/>
</dbReference>
<proteinExistence type="predicted"/>
<evidence type="ECO:0000256" key="3">
    <source>
        <dbReference type="ARBA" id="ARBA00023163"/>
    </source>
</evidence>
<dbReference type="SUPFAM" id="SSF46689">
    <property type="entry name" value="Homeodomain-like"/>
    <property type="match status" value="1"/>
</dbReference>
<dbReference type="PROSITE" id="PS51464">
    <property type="entry name" value="SIS"/>
    <property type="match status" value="1"/>
</dbReference>
<dbReference type="PROSITE" id="PS51071">
    <property type="entry name" value="HTH_RPIR"/>
    <property type="match status" value="1"/>
</dbReference>
<evidence type="ECO:0000259" key="4">
    <source>
        <dbReference type="PROSITE" id="PS51071"/>
    </source>
</evidence>
<evidence type="ECO:0000256" key="1">
    <source>
        <dbReference type="ARBA" id="ARBA00023015"/>
    </source>
</evidence>
<dbReference type="GO" id="GO:0003700">
    <property type="term" value="F:DNA-binding transcription factor activity"/>
    <property type="evidence" value="ECO:0007669"/>
    <property type="project" value="InterPro"/>
</dbReference>
<organism evidence="6 7">
    <name type="scientific">Breznakiella homolactica</name>
    <dbReference type="NCBI Taxonomy" id="2798577"/>
    <lineage>
        <taxon>Bacteria</taxon>
        <taxon>Pseudomonadati</taxon>
        <taxon>Spirochaetota</taxon>
        <taxon>Spirochaetia</taxon>
        <taxon>Spirochaetales</taxon>
        <taxon>Breznakiellaceae</taxon>
        <taxon>Breznakiella</taxon>
    </lineage>
</organism>
<dbReference type="EMBL" id="CP067089">
    <property type="protein sequence ID" value="QQO08980.1"/>
    <property type="molecule type" value="Genomic_DNA"/>
</dbReference>
<dbReference type="InterPro" id="IPR047640">
    <property type="entry name" value="RpiR-like"/>
</dbReference>
<feature type="domain" description="HTH rpiR-type" evidence="4">
    <location>
        <begin position="2"/>
        <end position="78"/>
    </location>
</feature>
<gene>
    <name evidence="6" type="ORF">JFL75_18920</name>
</gene>
<protein>
    <submittedName>
        <fullName evidence="6">MurR/RpiR family transcriptional regulator</fullName>
    </submittedName>
</protein>
<dbReference type="InterPro" id="IPR046348">
    <property type="entry name" value="SIS_dom_sf"/>
</dbReference>
<keyword evidence="2" id="KW-0238">DNA-binding</keyword>
<dbReference type="InterPro" id="IPR036388">
    <property type="entry name" value="WH-like_DNA-bd_sf"/>
</dbReference>
<keyword evidence="3" id="KW-0804">Transcription</keyword>
<dbReference type="CDD" id="cd05013">
    <property type="entry name" value="SIS_RpiR"/>
    <property type="match status" value="1"/>
</dbReference>
<evidence type="ECO:0000256" key="2">
    <source>
        <dbReference type="ARBA" id="ARBA00023125"/>
    </source>
</evidence>
<dbReference type="Proteomes" id="UP000595917">
    <property type="component" value="Chromosome"/>
</dbReference>
<dbReference type="InterPro" id="IPR000281">
    <property type="entry name" value="HTH_RpiR"/>
</dbReference>
<dbReference type="KEGG" id="bhc:JFL75_18920"/>
<sequence>MESALFAIRQHMPDLPAAERKVAEYVLAEPRKVLYFNITELARQSGVSQAAIVRFSRRIGMTGFSDFKLCLSHDVFRNSDERFLPDLDLETDMEPAEVVKGVIGGIQRSLARLESVTDINRINATVESILGARMIHSFGVGASGLVAQDLFQKLIRIGLPCSQTSETDLQITAACNLRSDDLAFIISYSGENSAMLTVAEWARKNKSTIITLTMDTENSLRTFADIALVVPALERVYRTGATLSRINQLTVVDIIFSMLISKDLDTTITSLEQTMAATHYGKDPEP</sequence>
<evidence type="ECO:0000313" key="6">
    <source>
        <dbReference type="EMBL" id="QQO08980.1"/>
    </source>
</evidence>
<keyword evidence="7" id="KW-1185">Reference proteome</keyword>
<dbReference type="GO" id="GO:1901135">
    <property type="term" value="P:carbohydrate derivative metabolic process"/>
    <property type="evidence" value="ECO:0007669"/>
    <property type="project" value="InterPro"/>
</dbReference>
<dbReference type="PANTHER" id="PTHR30514">
    <property type="entry name" value="GLUCOKINASE"/>
    <property type="match status" value="1"/>
</dbReference>
<keyword evidence="1" id="KW-0805">Transcription regulation</keyword>
<accession>A0A7T7XMC5</accession>
<dbReference type="RefSeq" id="WP_215626285.1">
    <property type="nucleotide sequence ID" value="NZ_CP067089.2"/>
</dbReference>